<dbReference type="Proteomes" id="UP000054532">
    <property type="component" value="Unassembled WGS sequence"/>
</dbReference>
<keyword evidence="1" id="KW-0175">Coiled coil</keyword>
<evidence type="ECO:0000313" key="2">
    <source>
        <dbReference type="EMBL" id="ETM53740.1"/>
    </source>
</evidence>
<evidence type="ECO:0000256" key="1">
    <source>
        <dbReference type="SAM" id="Coils"/>
    </source>
</evidence>
<gene>
    <name evidence="2" type="ORF">L914_02812</name>
</gene>
<feature type="coiled-coil region" evidence="1">
    <location>
        <begin position="157"/>
        <end position="231"/>
    </location>
</feature>
<name>W2NZ22_PHYNI</name>
<dbReference type="EMBL" id="KI691226">
    <property type="protein sequence ID" value="ETM53740.1"/>
    <property type="molecule type" value="Genomic_DNA"/>
</dbReference>
<accession>W2NZ22</accession>
<sequence>MSDTTESGLTAFAPPPAPTYRFVITSRAEKVKITLEDLKSKKQWSSGFLGDKEYVTSTNRIPNASLVDYVKVFKDTLEFLMESIEAEEEDTETDITVEDGDLKGRDNPLDPAKIRRKLTPFKDYKFQLELAVKIRIFQSAWTAKYLFQLEPVTLDRIDILEAKLRDIEYELENTKNNLDDEKRGREIVEEELNEMKDKLADLEKAIVKTNNPKAHERLKAASRNVAELNDKGQLQWNSVKGLGFEPSSGGYGVRVLVAGWYMVNATVYLAPQTVGTSVKLQLNGNYLRSQPAPINGKQNTSVTFAFVTNLKKNDELTIIATDSPLKVGADLDAFRVGK</sequence>
<dbReference type="Gene3D" id="1.20.5.340">
    <property type="match status" value="1"/>
</dbReference>
<organism evidence="2">
    <name type="scientific">Phytophthora nicotianae</name>
    <name type="common">Potato buckeye rot agent</name>
    <name type="synonym">Phytophthora parasitica</name>
    <dbReference type="NCBI Taxonomy" id="4792"/>
    <lineage>
        <taxon>Eukaryota</taxon>
        <taxon>Sar</taxon>
        <taxon>Stramenopiles</taxon>
        <taxon>Oomycota</taxon>
        <taxon>Peronosporomycetes</taxon>
        <taxon>Peronosporales</taxon>
        <taxon>Peronosporaceae</taxon>
        <taxon>Phytophthora</taxon>
    </lineage>
</organism>
<proteinExistence type="predicted"/>
<protein>
    <submittedName>
        <fullName evidence="2">Uncharacterized protein</fullName>
    </submittedName>
</protein>
<dbReference type="VEuPathDB" id="FungiDB:PPTG_07626"/>
<dbReference type="AlphaFoldDB" id="W2NZ22"/>
<reference evidence="2" key="1">
    <citation type="submission" date="2013-11" db="EMBL/GenBank/DDBJ databases">
        <title>The Genome Sequence of Phytophthora parasitica IAC_01/95.</title>
        <authorList>
            <consortium name="The Broad Institute Genomics Platform"/>
            <person name="Russ C."/>
            <person name="Tyler B."/>
            <person name="Panabieres F."/>
            <person name="Shan W."/>
            <person name="Tripathy S."/>
            <person name="Grunwald N."/>
            <person name="Machado M."/>
            <person name="Johnson C.S."/>
            <person name="Arredondo F."/>
            <person name="Hong C."/>
            <person name="Coffey M."/>
            <person name="Young S.K."/>
            <person name="Zeng Q."/>
            <person name="Gargeya S."/>
            <person name="Fitzgerald M."/>
            <person name="Abouelleil A."/>
            <person name="Alvarado L."/>
            <person name="Chapman S.B."/>
            <person name="Gainer-Dewar J."/>
            <person name="Goldberg J."/>
            <person name="Griggs A."/>
            <person name="Gujja S."/>
            <person name="Hansen M."/>
            <person name="Howarth C."/>
            <person name="Imamovic A."/>
            <person name="Ireland A."/>
            <person name="Larimer J."/>
            <person name="McCowan C."/>
            <person name="Murphy C."/>
            <person name="Pearson M."/>
            <person name="Poon T.W."/>
            <person name="Priest M."/>
            <person name="Roberts A."/>
            <person name="Saif S."/>
            <person name="Shea T."/>
            <person name="Sykes S."/>
            <person name="Wortman J."/>
            <person name="Nusbaum C."/>
            <person name="Birren B."/>
        </authorList>
    </citation>
    <scope>NUCLEOTIDE SEQUENCE [LARGE SCALE GENOMIC DNA]</scope>
    <source>
        <strain evidence="2">IAC_01/95</strain>
    </source>
</reference>